<feature type="compositionally biased region" description="Low complexity" evidence="1">
    <location>
        <begin position="149"/>
        <end position="162"/>
    </location>
</feature>
<dbReference type="Proteomes" id="UP000008383">
    <property type="component" value="Unassembled WGS sequence"/>
</dbReference>
<feature type="compositionally biased region" description="Basic residues" evidence="1">
    <location>
        <begin position="49"/>
        <end position="59"/>
    </location>
</feature>
<accession>D4D8S2</accession>
<reference evidence="3" key="1">
    <citation type="journal article" date="2011" name="Genome Biol.">
        <title>Comparative and functional genomics provide insights into the pathogenicity of dermatophytic fungi.</title>
        <authorList>
            <person name="Burmester A."/>
            <person name="Shelest E."/>
            <person name="Gloeckner G."/>
            <person name="Heddergott C."/>
            <person name="Schindler S."/>
            <person name="Staib P."/>
            <person name="Heidel A."/>
            <person name="Felder M."/>
            <person name="Petzold A."/>
            <person name="Szafranski K."/>
            <person name="Feuermann M."/>
            <person name="Pedruzzi I."/>
            <person name="Priebe S."/>
            <person name="Groth M."/>
            <person name="Winkler R."/>
            <person name="Li W."/>
            <person name="Kniemeyer O."/>
            <person name="Schroeckh V."/>
            <person name="Hertweck C."/>
            <person name="Hube B."/>
            <person name="White T.C."/>
            <person name="Platzer M."/>
            <person name="Guthke R."/>
            <person name="Heitman J."/>
            <person name="Woestemeyer J."/>
            <person name="Zipfel P.F."/>
            <person name="Monod M."/>
            <person name="Brakhage A.A."/>
        </authorList>
    </citation>
    <scope>NUCLEOTIDE SEQUENCE [LARGE SCALE GENOMIC DNA]</scope>
    <source>
        <strain evidence="3">HKI 0517</strain>
    </source>
</reference>
<dbReference type="AlphaFoldDB" id="D4D8S2"/>
<evidence type="ECO:0000313" key="3">
    <source>
        <dbReference type="Proteomes" id="UP000008383"/>
    </source>
</evidence>
<feature type="compositionally biased region" description="Basic and acidic residues" evidence="1">
    <location>
        <begin position="204"/>
        <end position="217"/>
    </location>
</feature>
<dbReference type="RefSeq" id="XP_003022299.1">
    <property type="nucleotide sequence ID" value="XM_003022253.1"/>
</dbReference>
<feature type="compositionally biased region" description="Basic and acidic residues" evidence="1">
    <location>
        <begin position="76"/>
        <end position="92"/>
    </location>
</feature>
<proteinExistence type="predicted"/>
<name>D4D8S2_TRIVH</name>
<comment type="caution">
    <text evidence="2">The sequence shown here is derived from an EMBL/GenBank/DDBJ whole genome shotgun (WGS) entry which is preliminary data.</text>
</comment>
<feature type="region of interest" description="Disordered" evidence="1">
    <location>
        <begin position="28"/>
        <end position="111"/>
    </location>
</feature>
<evidence type="ECO:0000313" key="2">
    <source>
        <dbReference type="EMBL" id="EFE41681.1"/>
    </source>
</evidence>
<evidence type="ECO:0000256" key="1">
    <source>
        <dbReference type="SAM" id="MobiDB-lite"/>
    </source>
</evidence>
<dbReference type="GeneID" id="9576902"/>
<feature type="region of interest" description="Disordered" evidence="1">
    <location>
        <begin position="127"/>
        <end position="189"/>
    </location>
</feature>
<dbReference type="HOGENOM" id="CLU_998160_0_0_1"/>
<protein>
    <submittedName>
        <fullName evidence="2">Uncharacterized protein</fullName>
    </submittedName>
</protein>
<keyword evidence="3" id="KW-1185">Reference proteome</keyword>
<feature type="compositionally biased region" description="Basic and acidic residues" evidence="1">
    <location>
        <begin position="39"/>
        <end position="48"/>
    </location>
</feature>
<organism evidence="2 3">
    <name type="scientific">Trichophyton verrucosum (strain HKI 0517)</name>
    <dbReference type="NCBI Taxonomy" id="663202"/>
    <lineage>
        <taxon>Eukaryota</taxon>
        <taxon>Fungi</taxon>
        <taxon>Dikarya</taxon>
        <taxon>Ascomycota</taxon>
        <taxon>Pezizomycotina</taxon>
        <taxon>Eurotiomycetes</taxon>
        <taxon>Eurotiomycetidae</taxon>
        <taxon>Onygenales</taxon>
        <taxon>Arthrodermataceae</taxon>
        <taxon>Trichophyton</taxon>
    </lineage>
</organism>
<feature type="region of interest" description="Disordered" evidence="1">
    <location>
        <begin position="204"/>
        <end position="279"/>
    </location>
</feature>
<dbReference type="KEGG" id="tve:TRV_03510"/>
<gene>
    <name evidence="2" type="ORF">TRV_03510</name>
</gene>
<dbReference type="EMBL" id="ACYE01000183">
    <property type="protein sequence ID" value="EFE41681.1"/>
    <property type="molecule type" value="Genomic_DNA"/>
</dbReference>
<sequence>MAAGIAVELRFLRSLMEVRLEVLPVVEDWKKKRQTQGGEAERERERERKAKKKKKRKKNNNNDNDDDVDQSAAGKRLTDGQTHDEESDKKAPLFEYSKTARRGRFMGSHDRSTKFLAGLKPALAATVETYEVRPGGFKRSGTRDATASGPGEMQAGGEAEPGAAERDNKRRNKRKREKGRDKDQGKLKNRRSVFNWRWILEGMERQKVKETEKDGRGGGETALVDKGGITATGRPFSDNTSDNETMQDYDADDRNRPAERSVGVEGRQLDHSSQATRWA</sequence>